<dbReference type="Pfam" id="PF06381">
    <property type="entry name" value="Phage_portal_3"/>
    <property type="match status" value="1"/>
</dbReference>
<feature type="region of interest" description="Disordered" evidence="1">
    <location>
        <begin position="467"/>
        <end position="504"/>
    </location>
</feature>
<feature type="domain" description="Anti-CBASS protein Acb1-like N-terminal" evidence="2">
    <location>
        <begin position="89"/>
        <end position="449"/>
    </location>
</feature>
<evidence type="ECO:0000313" key="4">
    <source>
        <dbReference type="Proteomes" id="UP001211689"/>
    </source>
</evidence>
<proteinExistence type="predicted"/>
<keyword evidence="4" id="KW-1185">Reference proteome</keyword>
<gene>
    <name evidence="3" type="ORF">NNO07_22555</name>
</gene>
<comment type="caution">
    <text evidence="3">The sequence shown here is derived from an EMBL/GenBank/DDBJ whole genome shotgun (WGS) entry which is preliminary data.</text>
</comment>
<protein>
    <submittedName>
        <fullName evidence="3">DUF1073 domain-containing protein</fullName>
    </submittedName>
</protein>
<feature type="compositionally biased region" description="Acidic residues" evidence="1">
    <location>
        <begin position="488"/>
        <end position="504"/>
    </location>
</feature>
<evidence type="ECO:0000256" key="1">
    <source>
        <dbReference type="SAM" id="MobiDB-lite"/>
    </source>
</evidence>
<evidence type="ECO:0000259" key="2">
    <source>
        <dbReference type="Pfam" id="PF06381"/>
    </source>
</evidence>
<organism evidence="3 4">
    <name type="scientific">Metapseudomonas resinovorans</name>
    <name type="common">Pseudomonas resinovorans</name>
    <dbReference type="NCBI Taxonomy" id="53412"/>
    <lineage>
        <taxon>Bacteria</taxon>
        <taxon>Pseudomonadati</taxon>
        <taxon>Pseudomonadota</taxon>
        <taxon>Gammaproteobacteria</taxon>
        <taxon>Pseudomonadales</taxon>
        <taxon>Pseudomonadaceae</taxon>
        <taxon>Metapseudomonas</taxon>
    </lineage>
</organism>
<dbReference type="Proteomes" id="UP001211689">
    <property type="component" value="Unassembled WGS sequence"/>
</dbReference>
<name>A0ABT4YAF7_METRE</name>
<dbReference type="EMBL" id="JANEWF010000035">
    <property type="protein sequence ID" value="MDA8485858.1"/>
    <property type="molecule type" value="Genomic_DNA"/>
</dbReference>
<sequence length="504" mass="56530">MKFLNFFRRRAEPVPVATPEEKAQMRISAMAMARARETGRPGLQRFELRPYEPPPGVIPAADRSAVLAMDSTPYGYLNAVGFANGFPGYQYLADLSQRPEYRKMASRLAEEMTRKWIAFKTKGDGDKTDKITKIEEALERHRIRELFKEAAEDDGYFGRGQIYVEMKSPRGTVATDDPIELASPLFLDPRKIAKGSLVAFRKVEPVWTYPGVYQSTSPLKAGFYKPGEWYVMGQIVHCSRMLMFISREVPDILKAAYNFGGLSMSQIAEPYVNNWLRTRNSVGDLVHSFSLTILKTNMEATLSGAGDEGLAERADLFNQYRDNRGLMITDKEMEEIEQINTPLSGVHELQAQAQEQMASVSSIPLVVLLGITPSGLNASSDGEIRVFYDYVKGQQGSIYRDNLKRVIDIVQLDEFGEIDPDITFEFVPLFELSEKEIAEANKVEADTDAIYIDRGVLMPEDVRARLATDPDSPYHALELSDEVKAPDEEGVSEEVTEDEPANTA</sequence>
<evidence type="ECO:0000313" key="3">
    <source>
        <dbReference type="EMBL" id="MDA8485858.1"/>
    </source>
</evidence>
<accession>A0ABT4YAF7</accession>
<reference evidence="3 4" key="1">
    <citation type="submission" date="2022-07" db="EMBL/GenBank/DDBJ databases">
        <title>Genome Analysis of Selected Gammaproteobacteria from Nigerian Food snails.</title>
        <authorList>
            <person name="Okafor A.C."/>
        </authorList>
    </citation>
    <scope>NUCLEOTIDE SEQUENCE [LARGE SCALE GENOMIC DNA]</scope>
    <source>
        <strain evidence="3 4">Awg 2</strain>
    </source>
</reference>
<dbReference type="InterPro" id="IPR024459">
    <property type="entry name" value="Acb1-like_N"/>
</dbReference>
<dbReference type="RefSeq" id="WP_271472015.1">
    <property type="nucleotide sequence ID" value="NZ_JANEWF010000035.1"/>
</dbReference>